<dbReference type="GO" id="GO:0006260">
    <property type="term" value="P:DNA replication"/>
    <property type="evidence" value="ECO:0007669"/>
    <property type="project" value="UniProtKB-KW"/>
</dbReference>
<dbReference type="CDD" id="cd10747">
    <property type="entry name" value="DnaJ_C"/>
    <property type="match status" value="1"/>
</dbReference>
<dbReference type="InterPro" id="IPR018253">
    <property type="entry name" value="DnaJ_domain_CS"/>
</dbReference>
<dbReference type="HAMAP" id="MF_01152">
    <property type="entry name" value="DnaJ"/>
    <property type="match status" value="1"/>
</dbReference>
<dbReference type="Pfam" id="PF01556">
    <property type="entry name" value="DnaJ_C"/>
    <property type="match status" value="1"/>
</dbReference>
<dbReference type="GO" id="GO:0042026">
    <property type="term" value="P:protein refolding"/>
    <property type="evidence" value="ECO:0007669"/>
    <property type="project" value="TreeGrafter"/>
</dbReference>
<dbReference type="SUPFAM" id="SSF57938">
    <property type="entry name" value="DnaJ/Hsp40 cysteine-rich domain"/>
    <property type="match status" value="1"/>
</dbReference>
<dbReference type="GO" id="GO:0005524">
    <property type="term" value="F:ATP binding"/>
    <property type="evidence" value="ECO:0007669"/>
    <property type="project" value="InterPro"/>
</dbReference>
<dbReference type="GO" id="GO:0005737">
    <property type="term" value="C:cytoplasm"/>
    <property type="evidence" value="ECO:0007669"/>
    <property type="project" value="UniProtKB-SubCell"/>
</dbReference>
<evidence type="ECO:0000256" key="7">
    <source>
        <dbReference type="ARBA" id="ARBA00067609"/>
    </source>
</evidence>
<dbReference type="InterPro" id="IPR002939">
    <property type="entry name" value="DnaJ_C"/>
</dbReference>
<feature type="repeat" description="CXXCXGXG motif" evidence="8">
    <location>
        <begin position="172"/>
        <end position="179"/>
    </location>
</feature>
<feature type="binding site" evidence="8">
    <location>
        <position position="175"/>
    </location>
    <ligand>
        <name>Zn(2+)</name>
        <dbReference type="ChEBI" id="CHEBI:29105"/>
        <label>2</label>
    </ligand>
</feature>
<dbReference type="FunFam" id="2.60.260.20:FF:000013">
    <property type="entry name" value="DnaJ subfamily B member 11"/>
    <property type="match status" value="1"/>
</dbReference>
<name>A0A0G0BB23_9BACT</name>
<dbReference type="Pfam" id="PF00684">
    <property type="entry name" value="DnaJ_CXXCXGXG"/>
    <property type="match status" value="1"/>
</dbReference>
<evidence type="ECO:0000256" key="6">
    <source>
        <dbReference type="ARBA" id="ARBA00061004"/>
    </source>
</evidence>
<feature type="zinc finger region" description="CR-type" evidence="9">
    <location>
        <begin position="142"/>
        <end position="224"/>
    </location>
</feature>
<evidence type="ECO:0000256" key="2">
    <source>
        <dbReference type="ARBA" id="ARBA00022737"/>
    </source>
</evidence>
<dbReference type="SUPFAM" id="SSF46565">
    <property type="entry name" value="Chaperone J-domain"/>
    <property type="match status" value="1"/>
</dbReference>
<evidence type="ECO:0000256" key="5">
    <source>
        <dbReference type="ARBA" id="ARBA00023186"/>
    </source>
</evidence>
<dbReference type="PRINTS" id="PR00625">
    <property type="entry name" value="JDOMAIN"/>
</dbReference>
<keyword evidence="2 8" id="KW-0677">Repeat</keyword>
<organism evidence="12 13">
    <name type="scientific">Candidatus Nomurabacteria bacterium GW2011_GWE1_35_16</name>
    <dbReference type="NCBI Taxonomy" id="1618761"/>
    <lineage>
        <taxon>Bacteria</taxon>
        <taxon>Candidatus Nomuraibacteriota</taxon>
    </lineage>
</organism>
<dbReference type="Pfam" id="PF00226">
    <property type="entry name" value="DnaJ"/>
    <property type="match status" value="1"/>
</dbReference>
<feature type="binding site" evidence="8">
    <location>
        <position position="172"/>
    </location>
    <ligand>
        <name>Zn(2+)</name>
        <dbReference type="ChEBI" id="CHEBI:29105"/>
        <label>2</label>
    </ligand>
</feature>
<evidence type="ECO:0000313" key="13">
    <source>
        <dbReference type="Proteomes" id="UP000034952"/>
    </source>
</evidence>
<evidence type="ECO:0000256" key="9">
    <source>
        <dbReference type="PROSITE-ProRule" id="PRU00546"/>
    </source>
</evidence>
<dbReference type="InterPro" id="IPR012724">
    <property type="entry name" value="DnaJ"/>
</dbReference>
<comment type="similarity">
    <text evidence="6 8">Belongs to the DnaJ family.</text>
</comment>
<dbReference type="NCBIfam" id="NF008035">
    <property type="entry name" value="PRK10767.1"/>
    <property type="match status" value="1"/>
</dbReference>
<feature type="binding site" evidence="8">
    <location>
        <position position="158"/>
    </location>
    <ligand>
        <name>Zn(2+)</name>
        <dbReference type="ChEBI" id="CHEBI:29105"/>
        <label>1</label>
    </ligand>
</feature>
<dbReference type="GO" id="GO:0031072">
    <property type="term" value="F:heat shock protein binding"/>
    <property type="evidence" value="ECO:0007669"/>
    <property type="project" value="InterPro"/>
</dbReference>
<dbReference type="Gene3D" id="2.60.260.20">
    <property type="entry name" value="Urease metallochaperone UreE, N-terminal domain"/>
    <property type="match status" value="2"/>
</dbReference>
<comment type="caution">
    <text evidence="12">The sequence shown here is derived from an EMBL/GenBank/DDBJ whole genome shotgun (WGS) entry which is preliminary data.</text>
</comment>
<evidence type="ECO:0000259" key="10">
    <source>
        <dbReference type="PROSITE" id="PS50076"/>
    </source>
</evidence>
<feature type="binding site" evidence="8">
    <location>
        <position position="215"/>
    </location>
    <ligand>
        <name>Zn(2+)</name>
        <dbReference type="ChEBI" id="CHEBI:29105"/>
        <label>1</label>
    </ligand>
</feature>
<dbReference type="AlphaFoldDB" id="A0A0G0BB23"/>
<comment type="function">
    <text evidence="8">Participates actively in the response to hyperosmotic and heat shock by preventing the aggregation of stress-denatured proteins and by disaggregating proteins, also in an autonomous, DnaK-independent fashion. Unfolded proteins bind initially to DnaJ; upon interaction with the DnaJ-bound protein, DnaK hydrolyzes its bound ATP, resulting in the formation of a stable complex. GrpE releases ADP from DnaK; ATP binding to DnaK triggers the release of the substrate protein, thus completing the reaction cycle. Several rounds of ATP-dependent interactions between DnaJ, DnaK and GrpE are required for fully efficient folding. Also involved, together with DnaK and GrpE, in the DNA replication of plasmids through activation of initiation proteins.</text>
</comment>
<reference evidence="12 13" key="1">
    <citation type="journal article" date="2015" name="Nature">
        <title>rRNA introns, odd ribosomes, and small enigmatic genomes across a large radiation of phyla.</title>
        <authorList>
            <person name="Brown C.T."/>
            <person name="Hug L.A."/>
            <person name="Thomas B.C."/>
            <person name="Sharon I."/>
            <person name="Castelle C.J."/>
            <person name="Singh A."/>
            <person name="Wilkins M.J."/>
            <person name="Williams K.H."/>
            <person name="Banfield J.F."/>
        </authorList>
    </citation>
    <scope>NUCLEOTIDE SEQUENCE [LARGE SCALE GENOMIC DNA]</scope>
</reference>
<feature type="domain" description="CR-type" evidence="11">
    <location>
        <begin position="142"/>
        <end position="224"/>
    </location>
</feature>
<dbReference type="Gene3D" id="1.10.287.110">
    <property type="entry name" value="DnaJ domain"/>
    <property type="match status" value="1"/>
</dbReference>
<dbReference type="Gene3D" id="2.10.230.10">
    <property type="entry name" value="Heat shock protein DnaJ, cysteine-rich domain"/>
    <property type="match status" value="1"/>
</dbReference>
<evidence type="ECO:0000256" key="3">
    <source>
        <dbReference type="ARBA" id="ARBA00022771"/>
    </source>
</evidence>
<comment type="domain">
    <text evidence="8">The J domain is necessary and sufficient to stimulate DnaK ATPase activity. Zinc center 1 plays an important role in the autonomous, DnaK-independent chaperone activity of DnaJ. Zinc center 2 is essential for interaction with DnaK and for DnaJ activity.</text>
</comment>
<dbReference type="PANTHER" id="PTHR43096">
    <property type="entry name" value="DNAJ HOMOLOG 1, MITOCHONDRIAL-RELATED"/>
    <property type="match status" value="1"/>
</dbReference>
<proteinExistence type="inferred from homology"/>
<feature type="repeat" description="CXXCXGXG motif" evidence="8">
    <location>
        <begin position="198"/>
        <end position="205"/>
    </location>
</feature>
<feature type="domain" description="J" evidence="10">
    <location>
        <begin position="4"/>
        <end position="66"/>
    </location>
</feature>
<keyword evidence="3 8" id="KW-0863">Zinc-finger</keyword>
<feature type="repeat" description="CXXCXGXG motif" evidence="8">
    <location>
        <begin position="212"/>
        <end position="219"/>
    </location>
</feature>
<feature type="binding site" evidence="8">
    <location>
        <position position="201"/>
    </location>
    <ligand>
        <name>Zn(2+)</name>
        <dbReference type="ChEBI" id="CHEBI:29105"/>
        <label>2</label>
    </ligand>
</feature>
<dbReference type="NCBIfam" id="TIGR02349">
    <property type="entry name" value="DnaJ_bact"/>
    <property type="match status" value="1"/>
</dbReference>
<dbReference type="FunFam" id="2.10.230.10:FF:000002">
    <property type="entry name" value="Molecular chaperone DnaJ"/>
    <property type="match status" value="1"/>
</dbReference>
<dbReference type="EMBL" id="LBPY01000005">
    <property type="protein sequence ID" value="KKP66549.1"/>
    <property type="molecule type" value="Genomic_DNA"/>
</dbReference>
<keyword evidence="8" id="KW-0963">Cytoplasm</keyword>
<protein>
    <recommendedName>
        <fullName evidence="7 8">Chaperone protein DnaJ</fullName>
    </recommendedName>
</protein>
<accession>A0A0G0BB23</accession>
<dbReference type="CDD" id="cd06257">
    <property type="entry name" value="DnaJ"/>
    <property type="match status" value="1"/>
</dbReference>
<keyword evidence="5 8" id="KW-0143">Chaperone</keyword>
<dbReference type="InterPro" id="IPR001623">
    <property type="entry name" value="DnaJ_domain"/>
</dbReference>
<dbReference type="SUPFAM" id="SSF49493">
    <property type="entry name" value="HSP40/DnaJ peptide-binding domain"/>
    <property type="match status" value="2"/>
</dbReference>
<dbReference type="SMART" id="SM00271">
    <property type="entry name" value="DnaJ"/>
    <property type="match status" value="1"/>
</dbReference>
<dbReference type="InterPro" id="IPR036869">
    <property type="entry name" value="J_dom_sf"/>
</dbReference>
<dbReference type="InterPro" id="IPR036410">
    <property type="entry name" value="HSP_DnaJ_Cys-rich_dom_sf"/>
</dbReference>
<dbReference type="GO" id="GO:0051082">
    <property type="term" value="F:unfolded protein binding"/>
    <property type="evidence" value="ECO:0007669"/>
    <property type="project" value="UniProtKB-UniRule"/>
</dbReference>
<feature type="repeat" description="CXXCXGXG motif" evidence="8">
    <location>
        <begin position="155"/>
        <end position="162"/>
    </location>
</feature>
<comment type="cofactor">
    <cofactor evidence="8">
        <name>Zn(2+)</name>
        <dbReference type="ChEBI" id="CHEBI:29105"/>
    </cofactor>
    <text evidence="8">Binds 2 Zn(2+) ions per monomer.</text>
</comment>
<evidence type="ECO:0000313" key="12">
    <source>
        <dbReference type="EMBL" id="KKP66549.1"/>
    </source>
</evidence>
<dbReference type="Proteomes" id="UP000034952">
    <property type="component" value="Unassembled WGS sequence"/>
</dbReference>
<dbReference type="PANTHER" id="PTHR43096:SF52">
    <property type="entry name" value="DNAJ HOMOLOG 1, MITOCHONDRIAL-RELATED"/>
    <property type="match status" value="1"/>
</dbReference>
<dbReference type="PATRIC" id="fig|1618761.3.peg.284"/>
<dbReference type="PROSITE" id="PS50076">
    <property type="entry name" value="DNAJ_2"/>
    <property type="match status" value="1"/>
</dbReference>
<keyword evidence="8" id="KW-0235">DNA replication</keyword>
<feature type="binding site" evidence="8">
    <location>
        <position position="212"/>
    </location>
    <ligand>
        <name>Zn(2+)</name>
        <dbReference type="ChEBI" id="CHEBI:29105"/>
        <label>1</label>
    </ligand>
</feature>
<comment type="subcellular location">
    <subcellularLocation>
        <location evidence="8">Cytoplasm</location>
    </subcellularLocation>
</comment>
<dbReference type="InterPro" id="IPR001305">
    <property type="entry name" value="HSP_DnaJ_Cys-rich_dom"/>
</dbReference>
<comment type="subunit">
    <text evidence="8">Homodimer.</text>
</comment>
<keyword evidence="1 8" id="KW-0479">Metal-binding</keyword>
<keyword evidence="8" id="KW-0346">Stress response</keyword>
<sequence>MPKDYYKTLGVDKNASKEEIKKAFHKLAHAHHPDKNKGDDKKFKEINEAYQVLSDDKKRASFDQFGNADGPQGFGGGGFGGQGGFGGFDFTGQNGGVEFDMGNLGDIFGDFFGGGMGRSQKVKKGRDVQTEITLTFEEAIFGVDKNIKINKQSVCSICGGTGAKVGTKMNTCNTCDGQGQVREVRRSILGNFATTKTCETCFGKGKVPSEKCSNCKGAGVVRKDEEISLNIPSGINNAETLRVRGRGEAIQGGEAGDLYVKLDVKSHPVYTREGQNLMMDLNIKLTDALLGMTYNLKTLDGKNMEVKIPEGINNGEMLRVKGKGVPTTHGKGDTIIRIHVNMPSKLSRKAKESIEKLKEEGI</sequence>
<gene>
    <name evidence="8" type="primary">dnaJ</name>
    <name evidence="12" type="ORF">UR64_C0005G0011</name>
</gene>
<evidence type="ECO:0000259" key="11">
    <source>
        <dbReference type="PROSITE" id="PS51188"/>
    </source>
</evidence>
<dbReference type="CDD" id="cd10719">
    <property type="entry name" value="DnaJ_zf"/>
    <property type="match status" value="1"/>
</dbReference>
<dbReference type="InterPro" id="IPR008971">
    <property type="entry name" value="HSP40/DnaJ_pept-bd"/>
</dbReference>
<feature type="binding site" evidence="8">
    <location>
        <position position="155"/>
    </location>
    <ligand>
        <name>Zn(2+)</name>
        <dbReference type="ChEBI" id="CHEBI:29105"/>
        <label>1</label>
    </ligand>
</feature>
<evidence type="ECO:0000256" key="4">
    <source>
        <dbReference type="ARBA" id="ARBA00022833"/>
    </source>
</evidence>
<evidence type="ECO:0000256" key="8">
    <source>
        <dbReference type="HAMAP-Rule" id="MF_01152"/>
    </source>
</evidence>
<feature type="binding site" evidence="8">
    <location>
        <position position="198"/>
    </location>
    <ligand>
        <name>Zn(2+)</name>
        <dbReference type="ChEBI" id="CHEBI:29105"/>
        <label>2</label>
    </ligand>
</feature>
<dbReference type="GO" id="GO:0009408">
    <property type="term" value="P:response to heat"/>
    <property type="evidence" value="ECO:0007669"/>
    <property type="project" value="InterPro"/>
</dbReference>
<dbReference type="GO" id="GO:0008270">
    <property type="term" value="F:zinc ion binding"/>
    <property type="evidence" value="ECO:0007669"/>
    <property type="project" value="UniProtKB-UniRule"/>
</dbReference>
<dbReference type="PROSITE" id="PS51188">
    <property type="entry name" value="ZF_CR"/>
    <property type="match status" value="1"/>
</dbReference>
<dbReference type="PROSITE" id="PS00636">
    <property type="entry name" value="DNAJ_1"/>
    <property type="match status" value="1"/>
</dbReference>
<evidence type="ECO:0000256" key="1">
    <source>
        <dbReference type="ARBA" id="ARBA00022723"/>
    </source>
</evidence>
<keyword evidence="4 8" id="KW-0862">Zinc</keyword>